<dbReference type="EMBL" id="CP152276">
    <property type="protein sequence ID" value="XAE42289.1"/>
    <property type="molecule type" value="Genomic_DNA"/>
</dbReference>
<keyword evidence="5" id="KW-1185">Reference proteome</keyword>
<dbReference type="Gene3D" id="3.40.30.10">
    <property type="entry name" value="Glutaredoxin"/>
    <property type="match status" value="1"/>
</dbReference>
<dbReference type="PANTHER" id="PTHR12151:SF25">
    <property type="entry name" value="LINALOOL DEHYDRATASE_ISOMERASE DOMAIN-CONTAINING PROTEIN"/>
    <property type="match status" value="1"/>
</dbReference>
<evidence type="ECO:0000259" key="3">
    <source>
        <dbReference type="PROSITE" id="PS51352"/>
    </source>
</evidence>
<dbReference type="InterPro" id="IPR013766">
    <property type="entry name" value="Thioredoxin_domain"/>
</dbReference>
<accession>A0ABZ3D3F1</accession>
<organism evidence="4 5">
    <name type="scientific">Nguyenibacter vanlangensis</name>
    <dbReference type="NCBI Taxonomy" id="1216886"/>
    <lineage>
        <taxon>Bacteria</taxon>
        <taxon>Pseudomonadati</taxon>
        <taxon>Pseudomonadota</taxon>
        <taxon>Alphaproteobacteria</taxon>
        <taxon>Acetobacterales</taxon>
        <taxon>Acetobacteraceae</taxon>
        <taxon>Nguyenibacter</taxon>
    </lineage>
</organism>
<feature type="domain" description="Thioredoxin" evidence="3">
    <location>
        <begin position="40"/>
        <end position="204"/>
    </location>
</feature>
<dbReference type="Proteomes" id="UP001449795">
    <property type="component" value="Chromosome"/>
</dbReference>
<comment type="similarity">
    <text evidence="1">Belongs to the SCO1/2 family.</text>
</comment>
<sequence>MTSPRWRVSLWRGGCAGAAALAVLALYTRLGALSGRDFARFSGSAVPAAAAPALELRDDRNRPFDLASLRGQAVLVYFGYVRCPDVCPTVLNALAPVFDRLGRDAARVRVVFVTLDPTHDTPAALHDFLANFRPAPIGLTGRPRDVESIARAWRIGWQDAGPDGRINHLSVLTLVGPDGHMRARYGMTQLGDPSGMASDIRSVL</sequence>
<reference evidence="4 5" key="1">
    <citation type="submission" date="2024-04" db="EMBL/GenBank/DDBJ databases">
        <title>Complete genome sequence of Nguyenibacter vanlangesis HBCM-1154, a strain capable of nitrogen fixation, IAA production, and phosphorus solubilization isolated from sugarcane soil.</title>
        <authorList>
            <person name="MY HANH P."/>
        </authorList>
    </citation>
    <scope>NUCLEOTIDE SEQUENCE [LARGE SCALE GENOMIC DNA]</scope>
    <source>
        <strain evidence="4 5">HBCM 1154</strain>
    </source>
</reference>
<evidence type="ECO:0000256" key="1">
    <source>
        <dbReference type="ARBA" id="ARBA00010996"/>
    </source>
</evidence>
<dbReference type="Pfam" id="PF02630">
    <property type="entry name" value="SCO1-SenC"/>
    <property type="match status" value="1"/>
</dbReference>
<evidence type="ECO:0000313" key="4">
    <source>
        <dbReference type="EMBL" id="XAE42289.1"/>
    </source>
</evidence>
<name>A0ABZ3D3F1_9PROT</name>
<dbReference type="RefSeq" id="WP_342628061.1">
    <property type="nucleotide sequence ID" value="NZ_CP152276.1"/>
</dbReference>
<protein>
    <submittedName>
        <fullName evidence="4">SCO family protein</fullName>
    </submittedName>
</protein>
<keyword evidence="2" id="KW-0186">Copper</keyword>
<dbReference type="PROSITE" id="PS51352">
    <property type="entry name" value="THIOREDOXIN_2"/>
    <property type="match status" value="1"/>
</dbReference>
<dbReference type="InterPro" id="IPR003782">
    <property type="entry name" value="SCO1/SenC"/>
</dbReference>
<dbReference type="SUPFAM" id="SSF52833">
    <property type="entry name" value="Thioredoxin-like"/>
    <property type="match status" value="1"/>
</dbReference>
<dbReference type="PANTHER" id="PTHR12151">
    <property type="entry name" value="ELECTRON TRANSPORT PROTIN SCO1/SENC FAMILY MEMBER"/>
    <property type="match status" value="1"/>
</dbReference>
<dbReference type="CDD" id="cd02968">
    <property type="entry name" value="SCO"/>
    <property type="match status" value="1"/>
</dbReference>
<dbReference type="InterPro" id="IPR036249">
    <property type="entry name" value="Thioredoxin-like_sf"/>
</dbReference>
<evidence type="ECO:0000256" key="2">
    <source>
        <dbReference type="ARBA" id="ARBA00023008"/>
    </source>
</evidence>
<proteinExistence type="inferred from homology"/>
<evidence type="ECO:0000313" key="5">
    <source>
        <dbReference type="Proteomes" id="UP001449795"/>
    </source>
</evidence>
<gene>
    <name evidence="4" type="ORF">AAC691_18830</name>
</gene>